<keyword evidence="7" id="KW-1185">Reference proteome</keyword>
<keyword evidence="4" id="KW-0012">Acyltransferase</keyword>
<reference evidence="6 7" key="1">
    <citation type="submission" date="2020-04" db="EMBL/GenBank/DDBJ databases">
        <title>Flammeovirgaceae bacterium KN852 isolated from deep sea.</title>
        <authorList>
            <person name="Zhang D.-C."/>
        </authorList>
    </citation>
    <scope>NUCLEOTIDE SEQUENCE [LARGE SCALE GENOMIC DNA]</scope>
    <source>
        <strain evidence="6 7">KN852</strain>
    </source>
</reference>
<name>A0A848J4P5_9BACT</name>
<feature type="domain" description="Serine acetyltransferase N-terminal" evidence="5">
    <location>
        <begin position="79"/>
        <end position="126"/>
    </location>
</feature>
<sequence length="275" mass="30654">MDENFIKNLFNEHREAAECPSPKAVKDFFVSLMGFLFPEYAHQEIRDYDQFRSYAEDLRKSFQDIMDRNKGLCIDEGIDVSDEFFDSLADIKGKLEKDIKAMYLGDPAANSYTEVVRTYPGFYAIAAHRIAHRLNELKVKLIPRIISEHAHSVTGIDIHPGAKIGDFFCIDHGTGIVIGETTVIGNRVKIYQGVTLGALSVDKKLAKLKRHPTIEDNVIIYAGATILGGDTVIGKDSVIGGNVWLTKSVAENSKVYYKAKMTNSEGGHDMITFKS</sequence>
<dbReference type="EMBL" id="JABBNU010000004">
    <property type="protein sequence ID" value="NMM48142.1"/>
    <property type="molecule type" value="Genomic_DNA"/>
</dbReference>
<dbReference type="NCBIfam" id="NF041874">
    <property type="entry name" value="EPS_EpsC"/>
    <property type="match status" value="1"/>
</dbReference>
<organism evidence="6 7">
    <name type="scientific">Marinigracilibium pacificum</name>
    <dbReference type="NCBI Taxonomy" id="2729599"/>
    <lineage>
        <taxon>Bacteria</taxon>
        <taxon>Pseudomonadati</taxon>
        <taxon>Bacteroidota</taxon>
        <taxon>Cytophagia</taxon>
        <taxon>Cytophagales</taxon>
        <taxon>Flammeovirgaceae</taxon>
        <taxon>Marinigracilibium</taxon>
    </lineage>
</organism>
<dbReference type="GO" id="GO:0009001">
    <property type="term" value="F:serine O-acetyltransferase activity"/>
    <property type="evidence" value="ECO:0007669"/>
    <property type="project" value="InterPro"/>
</dbReference>
<dbReference type="InterPro" id="IPR011004">
    <property type="entry name" value="Trimer_LpxA-like_sf"/>
</dbReference>
<dbReference type="Proteomes" id="UP000559010">
    <property type="component" value="Unassembled WGS sequence"/>
</dbReference>
<dbReference type="UniPathway" id="UPA00136">
    <property type="reaction ID" value="UER00199"/>
</dbReference>
<dbReference type="CDD" id="cd03354">
    <property type="entry name" value="LbH_SAT"/>
    <property type="match status" value="1"/>
</dbReference>
<dbReference type="Pfam" id="PF06426">
    <property type="entry name" value="SATase_N"/>
    <property type="match status" value="1"/>
</dbReference>
<dbReference type="InterPro" id="IPR010493">
    <property type="entry name" value="Ser_AcTrfase_N"/>
</dbReference>
<dbReference type="InterPro" id="IPR042122">
    <property type="entry name" value="Ser_AcTrfase_N_sf"/>
</dbReference>
<evidence type="ECO:0000313" key="7">
    <source>
        <dbReference type="Proteomes" id="UP000559010"/>
    </source>
</evidence>
<evidence type="ECO:0000256" key="3">
    <source>
        <dbReference type="ARBA" id="ARBA00022679"/>
    </source>
</evidence>
<evidence type="ECO:0000256" key="4">
    <source>
        <dbReference type="ARBA" id="ARBA00023315"/>
    </source>
</evidence>
<dbReference type="GO" id="GO:0005737">
    <property type="term" value="C:cytoplasm"/>
    <property type="evidence" value="ECO:0007669"/>
    <property type="project" value="InterPro"/>
</dbReference>
<comment type="caution">
    <text evidence="6">The sequence shown here is derived from an EMBL/GenBank/DDBJ whole genome shotgun (WGS) entry which is preliminary data.</text>
</comment>
<dbReference type="AlphaFoldDB" id="A0A848J4P5"/>
<protein>
    <recommendedName>
        <fullName evidence="1">Serine acetyltransferase</fullName>
    </recommendedName>
</protein>
<dbReference type="Gene3D" id="2.160.10.10">
    <property type="entry name" value="Hexapeptide repeat proteins"/>
    <property type="match status" value="1"/>
</dbReference>
<accession>A0A848J4P5</accession>
<proteinExistence type="predicted"/>
<keyword evidence="2" id="KW-0028">Amino-acid biosynthesis</keyword>
<dbReference type="SUPFAM" id="SSF51161">
    <property type="entry name" value="Trimeric LpxA-like enzymes"/>
    <property type="match status" value="1"/>
</dbReference>
<dbReference type="RefSeq" id="WP_169679516.1">
    <property type="nucleotide sequence ID" value="NZ_JABBNU010000004.1"/>
</dbReference>
<evidence type="ECO:0000259" key="5">
    <source>
        <dbReference type="Pfam" id="PF06426"/>
    </source>
</evidence>
<evidence type="ECO:0000313" key="6">
    <source>
        <dbReference type="EMBL" id="NMM48142.1"/>
    </source>
</evidence>
<evidence type="ECO:0000256" key="1">
    <source>
        <dbReference type="ARBA" id="ARBA00018522"/>
    </source>
</evidence>
<dbReference type="Gene3D" id="1.10.3130.10">
    <property type="entry name" value="serine acetyltransferase, domain 1"/>
    <property type="match status" value="1"/>
</dbReference>
<gene>
    <name evidence="6" type="ORF">HH304_07000</name>
</gene>
<dbReference type="PANTHER" id="PTHR42811">
    <property type="entry name" value="SERINE ACETYLTRANSFERASE"/>
    <property type="match status" value="1"/>
</dbReference>
<keyword evidence="3 6" id="KW-0808">Transferase</keyword>
<dbReference type="GO" id="GO:0006535">
    <property type="term" value="P:cysteine biosynthetic process from serine"/>
    <property type="evidence" value="ECO:0007669"/>
    <property type="project" value="InterPro"/>
</dbReference>
<dbReference type="InterPro" id="IPR053376">
    <property type="entry name" value="Serine_acetyltransferase"/>
</dbReference>
<dbReference type="InterPro" id="IPR045304">
    <property type="entry name" value="LbH_SAT"/>
</dbReference>
<evidence type="ECO:0000256" key="2">
    <source>
        <dbReference type="ARBA" id="ARBA00022605"/>
    </source>
</evidence>